<reference evidence="9" key="1">
    <citation type="submission" date="2017-02" db="UniProtKB">
        <authorList>
            <consortium name="WormBaseParasite"/>
        </authorList>
    </citation>
    <scope>IDENTIFICATION</scope>
</reference>
<name>A0A0N5ARZ7_9BILA</name>
<organism evidence="8 9">
    <name type="scientific">Syphacia muris</name>
    <dbReference type="NCBI Taxonomy" id="451379"/>
    <lineage>
        <taxon>Eukaryota</taxon>
        <taxon>Metazoa</taxon>
        <taxon>Ecdysozoa</taxon>
        <taxon>Nematoda</taxon>
        <taxon>Chromadorea</taxon>
        <taxon>Rhabditida</taxon>
        <taxon>Spirurina</taxon>
        <taxon>Oxyuridomorpha</taxon>
        <taxon>Oxyuroidea</taxon>
        <taxon>Oxyuridae</taxon>
        <taxon>Syphacia</taxon>
    </lineage>
</organism>
<proteinExistence type="inferred from homology"/>
<evidence type="ECO:0000313" key="8">
    <source>
        <dbReference type="Proteomes" id="UP000046393"/>
    </source>
</evidence>
<dbReference type="InterPro" id="IPR004524">
    <property type="entry name" value="Asp-tRNA-ligase_1"/>
</dbReference>
<dbReference type="InterPro" id="IPR002312">
    <property type="entry name" value="Asp/Asn-tRNA-synth_IIb"/>
</dbReference>
<dbReference type="WBParaSite" id="SMUV_0000754301-mRNA-1">
    <property type="protein sequence ID" value="SMUV_0000754301-mRNA-1"/>
    <property type="gene ID" value="SMUV_0000754301"/>
</dbReference>
<dbReference type="STRING" id="451379.A0A0N5ARZ7"/>
<dbReference type="InterPro" id="IPR004115">
    <property type="entry name" value="GAD-like_sf"/>
</dbReference>
<dbReference type="InterPro" id="IPR006195">
    <property type="entry name" value="aa-tRNA-synth_II"/>
</dbReference>
<keyword evidence="6" id="KW-0030">Aminoacyl-tRNA synthetase</keyword>
<dbReference type="PANTHER" id="PTHR22594:SF5">
    <property type="entry name" value="ASPARTATE--TRNA LIGASE, MITOCHONDRIAL"/>
    <property type="match status" value="1"/>
</dbReference>
<dbReference type="Gene3D" id="2.40.50.140">
    <property type="entry name" value="Nucleic acid-binding proteins"/>
    <property type="match status" value="1"/>
</dbReference>
<evidence type="ECO:0000259" key="7">
    <source>
        <dbReference type="PROSITE" id="PS50862"/>
    </source>
</evidence>
<dbReference type="GO" id="GO:0005524">
    <property type="term" value="F:ATP binding"/>
    <property type="evidence" value="ECO:0007669"/>
    <property type="project" value="UniProtKB-KW"/>
</dbReference>
<dbReference type="GO" id="GO:0005739">
    <property type="term" value="C:mitochondrion"/>
    <property type="evidence" value="ECO:0007669"/>
    <property type="project" value="TreeGrafter"/>
</dbReference>
<accession>A0A0N5ARZ7</accession>
<dbReference type="SUPFAM" id="SSF50249">
    <property type="entry name" value="Nucleic acid-binding proteins"/>
    <property type="match status" value="1"/>
</dbReference>
<protein>
    <submittedName>
        <fullName evidence="9">AA_TRNA_LIGASE_II domain-containing protein</fullName>
    </submittedName>
</protein>
<evidence type="ECO:0000256" key="1">
    <source>
        <dbReference type="ARBA" id="ARBA00006303"/>
    </source>
</evidence>
<dbReference type="GO" id="GO:0004815">
    <property type="term" value="F:aspartate-tRNA ligase activity"/>
    <property type="evidence" value="ECO:0007669"/>
    <property type="project" value="TreeGrafter"/>
</dbReference>
<comment type="similarity">
    <text evidence="1">Belongs to the class-II aminoacyl-tRNA synthetase family. Type 1 subfamily.</text>
</comment>
<evidence type="ECO:0000313" key="9">
    <source>
        <dbReference type="WBParaSite" id="SMUV_0000754301-mRNA-1"/>
    </source>
</evidence>
<evidence type="ECO:0000256" key="5">
    <source>
        <dbReference type="ARBA" id="ARBA00022917"/>
    </source>
</evidence>
<evidence type="ECO:0000256" key="2">
    <source>
        <dbReference type="ARBA" id="ARBA00022598"/>
    </source>
</evidence>
<evidence type="ECO:0000256" key="3">
    <source>
        <dbReference type="ARBA" id="ARBA00022741"/>
    </source>
</evidence>
<dbReference type="PRINTS" id="PR01042">
    <property type="entry name" value="TRNASYNTHASP"/>
</dbReference>
<sequence length="578" mass="66830">MKFLRNRGGETAKLYGWLAFKRMNRFLVLRDAYGSVQIRIPDNREDLRSIAEKVCCESVLMVEGTVESRGLHANSNMATGAVELYCELGMKYRYLQLRRDEMQQSLRMRSAITQAMRDYFSKIGFVECLTSKTNIFNLCAYIDLLYSTSEVGIKQINSSQVETPTLFRRTPGGAKEFIVPACSPNNGKFYSLPQSPQQFKQLLMCSGLDRYYQIARCYRDETSKSDRQLEFTQVDFELSFTTQEEIMALIEEMIVASWPESLGKYCPKRPFKRLSYADAYNNFGTDKPDLRIPWKILKYSGDCNLLNIPIGSKDSCKFFIARNCRKYVTKENINELERITGLNVLAAPYRIWISKINSQFEYFREHFRDEHITNNDAVIFAWGNDYEVLWTLGQLIRLLANLCSLRAQQNFHFLWVTEFPLFQYNDEEKRYESVHHPFTAPISAHEKHIYNPEQWKSITAQHYDLVLNGVELGGGSIRIHNSKMQKYVIEKILHESSEELKHLIEALSFGAPPHGGFALGLDRYIALLVGKGDPNKPIRDVIAFPKTKEGRDLMCESPTEVSEEVLKRYGISVEELRN</sequence>
<dbReference type="NCBIfam" id="TIGR00459">
    <property type="entry name" value="aspS_bact"/>
    <property type="match status" value="1"/>
</dbReference>
<dbReference type="PROSITE" id="PS50862">
    <property type="entry name" value="AA_TRNA_LIGASE_II"/>
    <property type="match status" value="1"/>
</dbReference>
<dbReference type="InterPro" id="IPR045864">
    <property type="entry name" value="aa-tRNA-synth_II/BPL/LPL"/>
</dbReference>
<keyword evidence="4" id="KW-0067">ATP-binding</keyword>
<keyword evidence="3" id="KW-0547">Nucleotide-binding</keyword>
<dbReference type="SUPFAM" id="SSF55681">
    <property type="entry name" value="Class II aaRS and biotin synthetases"/>
    <property type="match status" value="1"/>
</dbReference>
<dbReference type="Proteomes" id="UP000046393">
    <property type="component" value="Unplaced"/>
</dbReference>
<keyword evidence="5" id="KW-0648">Protein biosynthesis</keyword>
<dbReference type="Pfam" id="PF00152">
    <property type="entry name" value="tRNA-synt_2"/>
    <property type="match status" value="2"/>
</dbReference>
<dbReference type="InterPro" id="IPR004364">
    <property type="entry name" value="Aa-tRNA-synt_II"/>
</dbReference>
<feature type="domain" description="Aminoacyl-transfer RNA synthetases class-II family profile" evidence="7">
    <location>
        <begin position="160"/>
        <end position="537"/>
    </location>
</feature>
<dbReference type="GO" id="GO:0006422">
    <property type="term" value="P:aspartyl-tRNA aminoacylation"/>
    <property type="evidence" value="ECO:0007669"/>
    <property type="project" value="TreeGrafter"/>
</dbReference>
<keyword evidence="2" id="KW-0436">Ligase</keyword>
<keyword evidence="8" id="KW-1185">Reference proteome</keyword>
<dbReference type="InterPro" id="IPR012340">
    <property type="entry name" value="NA-bd_OB-fold"/>
</dbReference>
<dbReference type="Gene3D" id="3.30.1360.30">
    <property type="entry name" value="GAD-like domain"/>
    <property type="match status" value="1"/>
</dbReference>
<evidence type="ECO:0000256" key="4">
    <source>
        <dbReference type="ARBA" id="ARBA00022840"/>
    </source>
</evidence>
<dbReference type="Gene3D" id="3.30.930.10">
    <property type="entry name" value="Bira Bifunctional Protein, Domain 2"/>
    <property type="match status" value="2"/>
</dbReference>
<dbReference type="PANTHER" id="PTHR22594">
    <property type="entry name" value="ASPARTYL/LYSYL-TRNA SYNTHETASE"/>
    <property type="match status" value="1"/>
</dbReference>
<evidence type="ECO:0000256" key="6">
    <source>
        <dbReference type="ARBA" id="ARBA00023146"/>
    </source>
</evidence>
<dbReference type="AlphaFoldDB" id="A0A0N5ARZ7"/>